<accession>A0ACB8FB75</accession>
<evidence type="ECO:0000313" key="1">
    <source>
        <dbReference type="EMBL" id="KAH8002592.1"/>
    </source>
</evidence>
<organism evidence="1 2">
    <name type="scientific">Sphaerodactylus townsendi</name>
    <dbReference type="NCBI Taxonomy" id="933632"/>
    <lineage>
        <taxon>Eukaryota</taxon>
        <taxon>Metazoa</taxon>
        <taxon>Chordata</taxon>
        <taxon>Craniata</taxon>
        <taxon>Vertebrata</taxon>
        <taxon>Euteleostomi</taxon>
        <taxon>Lepidosauria</taxon>
        <taxon>Squamata</taxon>
        <taxon>Bifurcata</taxon>
        <taxon>Gekkota</taxon>
        <taxon>Sphaerodactylidae</taxon>
        <taxon>Sphaerodactylus</taxon>
    </lineage>
</organism>
<protein>
    <submittedName>
        <fullName evidence="1">Uncharacterized protein</fullName>
    </submittedName>
</protein>
<name>A0ACB8FB75_9SAUR</name>
<reference evidence="1" key="1">
    <citation type="submission" date="2021-08" db="EMBL/GenBank/DDBJ databases">
        <title>The first chromosome-level gecko genome reveals the dynamic sex chromosomes of Neotropical dwarf geckos (Sphaerodactylidae: Sphaerodactylus).</title>
        <authorList>
            <person name="Pinto B.J."/>
            <person name="Keating S.E."/>
            <person name="Gamble T."/>
        </authorList>
    </citation>
    <scope>NUCLEOTIDE SEQUENCE</scope>
    <source>
        <strain evidence="1">TG3544</strain>
    </source>
</reference>
<comment type="caution">
    <text evidence="1">The sequence shown here is derived from an EMBL/GenBank/DDBJ whole genome shotgun (WGS) entry which is preliminary data.</text>
</comment>
<dbReference type="EMBL" id="CM037621">
    <property type="protein sequence ID" value="KAH8002592.1"/>
    <property type="molecule type" value="Genomic_DNA"/>
</dbReference>
<keyword evidence="2" id="KW-1185">Reference proteome</keyword>
<gene>
    <name evidence="1" type="ORF">K3G42_026462</name>
</gene>
<dbReference type="Proteomes" id="UP000827872">
    <property type="component" value="Linkage Group LG08"/>
</dbReference>
<proteinExistence type="predicted"/>
<sequence>MLTTSTAAATNGSDADPHQRPITSLHFTLSESRCQSSSAVAEGGHFNTDPRQQQDDSSPNSTSLKHQRQSSSLLPGPSTKLTGRPSSLMDETLHLLLLTCGPVPNSFSPTPGPFRANMLDTRSDVPNITCHETFLLLTSDNHGESMTLTEGVDSSSDKGIEVPLKPPHLLMHPERSYQGFDYPWSTPEPPSSFWPPLAKYDQIQPEDCDLLFKHLALKYAL</sequence>
<evidence type="ECO:0000313" key="2">
    <source>
        <dbReference type="Proteomes" id="UP000827872"/>
    </source>
</evidence>